<name>A0A0D2N0N0_9CHLO</name>
<reference evidence="2 3" key="1">
    <citation type="journal article" date="2013" name="BMC Genomics">
        <title>Reconstruction of the lipid metabolism for the microalga Monoraphidium neglectum from its genome sequence reveals characteristics suitable for biofuel production.</title>
        <authorList>
            <person name="Bogen C."/>
            <person name="Al-Dilaimi A."/>
            <person name="Albersmeier A."/>
            <person name="Wichmann J."/>
            <person name="Grundmann M."/>
            <person name="Rupp O."/>
            <person name="Lauersen K.J."/>
            <person name="Blifernez-Klassen O."/>
            <person name="Kalinowski J."/>
            <person name="Goesmann A."/>
            <person name="Mussgnug J.H."/>
            <person name="Kruse O."/>
        </authorList>
    </citation>
    <scope>NUCLEOTIDE SEQUENCE [LARGE SCALE GENOMIC DNA]</scope>
    <source>
        <strain evidence="2 3">SAG 48.87</strain>
    </source>
</reference>
<dbReference type="STRING" id="145388.A0A0D2N0N0"/>
<dbReference type="AlphaFoldDB" id="A0A0D2N0N0"/>
<sequence>MEWDTAAADIIVREAGGVVLYAGRCTGKGELLEDWKDAVLKERPLEYNKEDLLNPCFVVFGRRRDG</sequence>
<dbReference type="PROSITE" id="PS00630">
    <property type="entry name" value="IMP_2"/>
    <property type="match status" value="1"/>
</dbReference>
<evidence type="ECO:0000256" key="1">
    <source>
        <dbReference type="ARBA" id="ARBA00009759"/>
    </source>
</evidence>
<dbReference type="Pfam" id="PF00459">
    <property type="entry name" value="Inositol_P"/>
    <property type="match status" value="1"/>
</dbReference>
<dbReference type="InterPro" id="IPR020550">
    <property type="entry name" value="Inositol_monophosphatase_CS"/>
</dbReference>
<proteinExistence type="inferred from homology"/>
<dbReference type="Proteomes" id="UP000054498">
    <property type="component" value="Unassembled WGS sequence"/>
</dbReference>
<dbReference type="GO" id="GO:0046854">
    <property type="term" value="P:phosphatidylinositol phosphate biosynthetic process"/>
    <property type="evidence" value="ECO:0007669"/>
    <property type="project" value="InterPro"/>
</dbReference>
<keyword evidence="3" id="KW-1185">Reference proteome</keyword>
<evidence type="ECO:0000313" key="2">
    <source>
        <dbReference type="EMBL" id="KIY99880.1"/>
    </source>
</evidence>
<dbReference type="InterPro" id="IPR000760">
    <property type="entry name" value="Inositol_monophosphatase-like"/>
</dbReference>
<evidence type="ECO:0000313" key="3">
    <source>
        <dbReference type="Proteomes" id="UP000054498"/>
    </source>
</evidence>
<dbReference type="Gene3D" id="3.40.190.80">
    <property type="match status" value="1"/>
</dbReference>
<dbReference type="OrthoDB" id="10478146at2759"/>
<accession>A0A0D2N0N0</accession>
<dbReference type="EMBL" id="KK101716">
    <property type="protein sequence ID" value="KIY99880.1"/>
    <property type="molecule type" value="Genomic_DNA"/>
</dbReference>
<comment type="similarity">
    <text evidence="1">Belongs to the inositol monophosphatase superfamily.</text>
</comment>
<gene>
    <name evidence="2" type="ORF">MNEG_8083</name>
</gene>
<evidence type="ECO:0008006" key="4">
    <source>
        <dbReference type="Google" id="ProtNLM"/>
    </source>
</evidence>
<dbReference type="GeneID" id="25740959"/>
<dbReference type="KEGG" id="mng:MNEG_8083"/>
<dbReference type="SUPFAM" id="SSF56655">
    <property type="entry name" value="Carbohydrate phosphatase"/>
    <property type="match status" value="1"/>
</dbReference>
<protein>
    <recommendedName>
        <fullName evidence="4">3'(2'),5'-bisphosphate nucleotidase</fullName>
    </recommendedName>
</protein>
<dbReference type="RefSeq" id="XP_013898900.1">
    <property type="nucleotide sequence ID" value="XM_014043446.1"/>
</dbReference>
<organism evidence="2 3">
    <name type="scientific">Monoraphidium neglectum</name>
    <dbReference type="NCBI Taxonomy" id="145388"/>
    <lineage>
        <taxon>Eukaryota</taxon>
        <taxon>Viridiplantae</taxon>
        <taxon>Chlorophyta</taxon>
        <taxon>core chlorophytes</taxon>
        <taxon>Chlorophyceae</taxon>
        <taxon>CS clade</taxon>
        <taxon>Sphaeropleales</taxon>
        <taxon>Selenastraceae</taxon>
        <taxon>Monoraphidium</taxon>
    </lineage>
</organism>